<dbReference type="PROSITE" id="PS01332">
    <property type="entry name" value="HTH_RRF2_1"/>
    <property type="match status" value="1"/>
</dbReference>
<name>A0A1N7N0F2_9GAMM</name>
<dbReference type="InterPro" id="IPR036388">
    <property type="entry name" value="WH-like_DNA-bd_sf"/>
</dbReference>
<dbReference type="InterPro" id="IPR036390">
    <property type="entry name" value="WH_DNA-bd_sf"/>
</dbReference>
<organism evidence="1 2">
    <name type="scientific">Thalassolituus maritimus</name>
    <dbReference type="NCBI Taxonomy" id="484498"/>
    <lineage>
        <taxon>Bacteria</taxon>
        <taxon>Pseudomonadati</taxon>
        <taxon>Pseudomonadota</taxon>
        <taxon>Gammaproteobacteria</taxon>
        <taxon>Oceanospirillales</taxon>
        <taxon>Oceanospirillaceae</taxon>
        <taxon>Thalassolituus</taxon>
    </lineage>
</organism>
<protein>
    <submittedName>
        <fullName evidence="1">Transcriptional regulator, BadM/Rrf2 family</fullName>
    </submittedName>
</protein>
<accession>A0A1N7N0F2</accession>
<dbReference type="EMBL" id="FTOH01000006">
    <property type="protein sequence ID" value="SIS91812.1"/>
    <property type="molecule type" value="Genomic_DNA"/>
</dbReference>
<dbReference type="InterPro" id="IPR030489">
    <property type="entry name" value="TR_Rrf2-type_CS"/>
</dbReference>
<dbReference type="SUPFAM" id="SSF46785">
    <property type="entry name" value="Winged helix' DNA-binding domain"/>
    <property type="match status" value="1"/>
</dbReference>
<keyword evidence="2" id="KW-1185">Reference proteome</keyword>
<dbReference type="AlphaFoldDB" id="A0A1N7N0F2"/>
<proteinExistence type="predicted"/>
<dbReference type="GO" id="GO:0003700">
    <property type="term" value="F:DNA-binding transcription factor activity"/>
    <property type="evidence" value="ECO:0007669"/>
    <property type="project" value="TreeGrafter"/>
</dbReference>
<dbReference type="PANTHER" id="PTHR33221">
    <property type="entry name" value="WINGED HELIX-TURN-HELIX TRANSCRIPTIONAL REGULATOR, RRF2 FAMILY"/>
    <property type="match status" value="1"/>
</dbReference>
<dbReference type="STRING" id="484498.SAMN05421686_10695"/>
<dbReference type="Proteomes" id="UP000185639">
    <property type="component" value="Unassembled WGS sequence"/>
</dbReference>
<dbReference type="NCBIfam" id="TIGR00738">
    <property type="entry name" value="rrf2_super"/>
    <property type="match status" value="1"/>
</dbReference>
<dbReference type="RefSeq" id="WP_076515940.1">
    <property type="nucleotide sequence ID" value="NZ_FTOH01000006.1"/>
</dbReference>
<dbReference type="Gene3D" id="1.10.10.10">
    <property type="entry name" value="Winged helix-like DNA-binding domain superfamily/Winged helix DNA-binding domain"/>
    <property type="match status" value="1"/>
</dbReference>
<gene>
    <name evidence="1" type="ORF">SAMN05421686_10695</name>
</gene>
<dbReference type="PANTHER" id="PTHR33221:SF2">
    <property type="entry name" value="TRANSCRIPTIONAL REGULATOR"/>
    <property type="match status" value="1"/>
</dbReference>
<reference evidence="2" key="1">
    <citation type="submission" date="2017-01" db="EMBL/GenBank/DDBJ databases">
        <authorList>
            <person name="Varghese N."/>
            <person name="Submissions S."/>
        </authorList>
    </citation>
    <scope>NUCLEOTIDE SEQUENCE [LARGE SCALE GENOMIC DNA]</scope>
    <source>
        <strain evidence="2">DSM 24913</strain>
    </source>
</reference>
<evidence type="ECO:0000313" key="1">
    <source>
        <dbReference type="EMBL" id="SIS91812.1"/>
    </source>
</evidence>
<dbReference type="PROSITE" id="PS51197">
    <property type="entry name" value="HTH_RRF2_2"/>
    <property type="match status" value="1"/>
</dbReference>
<dbReference type="GO" id="GO:0005829">
    <property type="term" value="C:cytosol"/>
    <property type="evidence" value="ECO:0007669"/>
    <property type="project" value="TreeGrafter"/>
</dbReference>
<dbReference type="InterPro" id="IPR014290">
    <property type="entry name" value="SUF_FeS_clus_asmbl_reg"/>
</dbReference>
<sequence length="155" mass="16905">MLRIGKLTDYGIVVLNHLAAQGAVQQSVDDLSSTTGLNVPTVRKVMKALVDSGLVIARRGAKGGYRIARPPAQISVRDVVEAFEGPIALTECSQDHHVCDITDTCNLSDGWGGINQLVMQMMGRISLEDVRNPQIVDQLYRQLLDDGPRIQLVNL</sequence>
<dbReference type="InterPro" id="IPR000944">
    <property type="entry name" value="Tscrpt_reg_Rrf2"/>
</dbReference>
<evidence type="ECO:0000313" key="2">
    <source>
        <dbReference type="Proteomes" id="UP000185639"/>
    </source>
</evidence>
<dbReference type="Pfam" id="PF02082">
    <property type="entry name" value="Rrf2"/>
    <property type="match status" value="1"/>
</dbReference>
<dbReference type="NCBIfam" id="TIGR02944">
    <property type="entry name" value="suf_reg_Xantho"/>
    <property type="match status" value="1"/>
</dbReference>